<feature type="region of interest" description="Disordered" evidence="1">
    <location>
        <begin position="237"/>
        <end position="263"/>
    </location>
</feature>
<keyword evidence="3" id="KW-1185">Reference proteome</keyword>
<evidence type="ECO:0000256" key="1">
    <source>
        <dbReference type="SAM" id="MobiDB-lite"/>
    </source>
</evidence>
<comment type="caution">
    <text evidence="2">The sequence shown here is derived from an EMBL/GenBank/DDBJ whole genome shotgun (WGS) entry which is preliminary data.</text>
</comment>
<organism evidence="2 3">
    <name type="scientific">Dryococelus australis</name>
    <dbReference type="NCBI Taxonomy" id="614101"/>
    <lineage>
        <taxon>Eukaryota</taxon>
        <taxon>Metazoa</taxon>
        <taxon>Ecdysozoa</taxon>
        <taxon>Arthropoda</taxon>
        <taxon>Hexapoda</taxon>
        <taxon>Insecta</taxon>
        <taxon>Pterygota</taxon>
        <taxon>Neoptera</taxon>
        <taxon>Polyneoptera</taxon>
        <taxon>Phasmatodea</taxon>
        <taxon>Verophasmatodea</taxon>
        <taxon>Anareolatae</taxon>
        <taxon>Phasmatidae</taxon>
        <taxon>Eurycanthinae</taxon>
        <taxon>Dryococelus</taxon>
    </lineage>
</organism>
<evidence type="ECO:0000313" key="2">
    <source>
        <dbReference type="EMBL" id="KAJ8897625.1"/>
    </source>
</evidence>
<accession>A0ABQ9IN89</accession>
<gene>
    <name evidence="2" type="ORF">PR048_002974</name>
</gene>
<feature type="compositionally biased region" description="Basic and acidic residues" evidence="1">
    <location>
        <begin position="1"/>
        <end position="20"/>
    </location>
</feature>
<dbReference type="Proteomes" id="UP001159363">
    <property type="component" value="Chromosome 1"/>
</dbReference>
<protein>
    <submittedName>
        <fullName evidence="2">Uncharacterized protein</fullName>
    </submittedName>
</protein>
<feature type="region of interest" description="Disordered" evidence="1">
    <location>
        <begin position="485"/>
        <end position="508"/>
    </location>
</feature>
<feature type="region of interest" description="Disordered" evidence="1">
    <location>
        <begin position="1"/>
        <end position="35"/>
    </location>
</feature>
<evidence type="ECO:0000313" key="3">
    <source>
        <dbReference type="Proteomes" id="UP001159363"/>
    </source>
</evidence>
<proteinExistence type="predicted"/>
<reference evidence="2 3" key="1">
    <citation type="submission" date="2023-02" db="EMBL/GenBank/DDBJ databases">
        <title>LHISI_Scaffold_Assembly.</title>
        <authorList>
            <person name="Stuart O.P."/>
            <person name="Cleave R."/>
            <person name="Magrath M.J.L."/>
            <person name="Mikheyev A.S."/>
        </authorList>
    </citation>
    <scope>NUCLEOTIDE SEQUENCE [LARGE SCALE GENOMIC DNA]</scope>
    <source>
        <strain evidence="2">Daus_M_001</strain>
        <tissue evidence="2">Leg muscle</tissue>
    </source>
</reference>
<name>A0ABQ9IN89_9NEOP</name>
<sequence length="586" mass="64554">MRKAREEWETREKIKEDGRNMKKSQGIEQQTVPGKDGSFISVPAPCGQANIPASLVTGIESRRLRVPLPLIGAPPVIWQQNALIEMTCIASCPATSHRPPTRLLPSVTYCTKLKLGSQPSVSFFVHQLKTTYNNPSSVNSSARQNFVCDRRSFLSLSELNTVSETPPTQSFTCGLQKRFRITIGSELLFTGVSELRTLCLPTTEIVGGGWGEIEILRADKGEVSGILRHDSTCENPGELLRRESNPSPPRWEASSMATTSPRPLSTGAPCHTCSIQGPIGLQLASPCTKKIGPAVSPHFVQDVSALAHNSVQEILVQGRHLAQDWYSSCIVTQLRTKVQFSECFNLGHRLTWDKAAWDSAVTSEEPVVCRESYGEQCQCHDGGDSRERKSHGGARHFSYVSERCEKSRKIKFFTTLANHLHTCMHTRSPGFSHGTFPYDTIHTVRKVVPDIPCGICTPPVPSALLDVQLDTEDWRGERQAALLARSSRSARTHTHTGEGPSLQESGQPRTCCGLSFPLSFKLAPSQVGWLFRDRLSPCTSDSSLTASYEKQLSTNGVCTTYSFKGVVARGILAISDYFTNIRYQTS</sequence>
<dbReference type="EMBL" id="JARBHB010000001">
    <property type="protein sequence ID" value="KAJ8897625.1"/>
    <property type="molecule type" value="Genomic_DNA"/>
</dbReference>